<evidence type="ECO:0000313" key="3">
    <source>
        <dbReference type="EMBL" id="MBB6124470.1"/>
    </source>
</evidence>
<name>A0A841J1D6_9SPHN</name>
<gene>
    <name evidence="3" type="ORF">FHS92_002215</name>
</gene>
<reference evidence="3 4" key="1">
    <citation type="submission" date="2020-08" db="EMBL/GenBank/DDBJ databases">
        <title>Genomic Encyclopedia of Type Strains, Phase IV (KMG-IV): sequencing the most valuable type-strain genomes for metagenomic binning, comparative biology and taxonomic classification.</title>
        <authorList>
            <person name="Goeker M."/>
        </authorList>
    </citation>
    <scope>NUCLEOTIDE SEQUENCE [LARGE SCALE GENOMIC DNA]</scope>
    <source>
        <strain evidence="3 4">DSM 102255</strain>
    </source>
</reference>
<dbReference type="SMART" id="SM00271">
    <property type="entry name" value="DnaJ"/>
    <property type="match status" value="1"/>
</dbReference>
<comment type="caution">
    <text evidence="3">The sequence shown here is derived from an EMBL/GenBank/DDBJ whole genome shotgun (WGS) entry which is preliminary data.</text>
</comment>
<feature type="region of interest" description="Disordered" evidence="1">
    <location>
        <begin position="1"/>
        <end position="36"/>
    </location>
</feature>
<keyword evidence="4" id="KW-1185">Reference proteome</keyword>
<sequence length="221" mass="24520">MATDPFQDDPASDEPRVRRPRPRFHGRVENAQPHCAVEGCPEPGEFRAPAAEGLRPAGEGPPQWRWLCLDHVRAFNAGYNFFSGMTADEIEAAQRPLAGWERETRAFSANAAAAAPRWADFTDPIDAISASYRSKMRDAARRHARANDLRQDGKPLSPDDRKAMSALGLEVDADRKALRSAYAALVRRYHPDHNGGNRSHEKALQDVIAAYTHLRKAPAFA</sequence>
<evidence type="ECO:0000256" key="1">
    <source>
        <dbReference type="SAM" id="MobiDB-lite"/>
    </source>
</evidence>
<dbReference type="CDD" id="cd06257">
    <property type="entry name" value="DnaJ"/>
    <property type="match status" value="1"/>
</dbReference>
<dbReference type="PROSITE" id="PS50076">
    <property type="entry name" value="DNAJ_2"/>
    <property type="match status" value="1"/>
</dbReference>
<dbReference type="Proteomes" id="UP000552700">
    <property type="component" value="Unassembled WGS sequence"/>
</dbReference>
<evidence type="ECO:0000259" key="2">
    <source>
        <dbReference type="PROSITE" id="PS50076"/>
    </source>
</evidence>
<accession>A0A841J1D6</accession>
<dbReference type="InterPro" id="IPR001623">
    <property type="entry name" value="DnaJ_domain"/>
</dbReference>
<dbReference type="SUPFAM" id="SSF46565">
    <property type="entry name" value="Chaperone J-domain"/>
    <property type="match status" value="1"/>
</dbReference>
<dbReference type="InterPro" id="IPR036869">
    <property type="entry name" value="J_dom_sf"/>
</dbReference>
<dbReference type="Pfam" id="PF00226">
    <property type="entry name" value="DnaJ"/>
    <property type="match status" value="1"/>
</dbReference>
<proteinExistence type="predicted"/>
<dbReference type="EMBL" id="JACIJP010000003">
    <property type="protein sequence ID" value="MBB6124470.1"/>
    <property type="molecule type" value="Genomic_DNA"/>
</dbReference>
<dbReference type="Gene3D" id="1.10.287.110">
    <property type="entry name" value="DnaJ domain"/>
    <property type="match status" value="1"/>
</dbReference>
<feature type="compositionally biased region" description="Acidic residues" evidence="1">
    <location>
        <begin position="1"/>
        <end position="12"/>
    </location>
</feature>
<evidence type="ECO:0000313" key="4">
    <source>
        <dbReference type="Proteomes" id="UP000552700"/>
    </source>
</evidence>
<protein>
    <recommendedName>
        <fullName evidence="2">J domain-containing protein</fullName>
    </recommendedName>
</protein>
<organism evidence="3 4">
    <name type="scientific">Sphingobium subterraneum</name>
    <dbReference type="NCBI Taxonomy" id="627688"/>
    <lineage>
        <taxon>Bacteria</taxon>
        <taxon>Pseudomonadati</taxon>
        <taxon>Pseudomonadota</taxon>
        <taxon>Alphaproteobacteria</taxon>
        <taxon>Sphingomonadales</taxon>
        <taxon>Sphingomonadaceae</taxon>
        <taxon>Sphingobium</taxon>
    </lineage>
</organism>
<feature type="domain" description="J" evidence="2">
    <location>
        <begin position="162"/>
        <end position="219"/>
    </location>
</feature>
<dbReference type="AlphaFoldDB" id="A0A841J1D6"/>